<keyword evidence="2" id="KW-1185">Reference proteome</keyword>
<sequence length="47" mass="5617">MRNNTVPDNNEHRHPHKKSSDMFADISHFICAALQKYIFYRKLEVLT</sequence>
<accession>A0A0L8V7Y1</accession>
<reference evidence="2" key="1">
    <citation type="submission" date="2015-07" db="EMBL/GenBank/DDBJ databases">
        <title>Genome sequencing of Sunxiuqinia dokdonensis strain SK.</title>
        <authorList>
            <person name="Ahn S."/>
            <person name="Kim B.-C."/>
        </authorList>
    </citation>
    <scope>NUCLEOTIDE SEQUENCE [LARGE SCALE GENOMIC DNA]</scope>
    <source>
        <strain evidence="2">SK</strain>
    </source>
</reference>
<organism evidence="1 2">
    <name type="scientific">Sunxiuqinia dokdonensis</name>
    <dbReference type="NCBI Taxonomy" id="1409788"/>
    <lineage>
        <taxon>Bacteria</taxon>
        <taxon>Pseudomonadati</taxon>
        <taxon>Bacteroidota</taxon>
        <taxon>Bacteroidia</taxon>
        <taxon>Marinilabiliales</taxon>
        <taxon>Prolixibacteraceae</taxon>
        <taxon>Sunxiuqinia</taxon>
    </lineage>
</organism>
<proteinExistence type="predicted"/>
<protein>
    <submittedName>
        <fullName evidence="1">Uncharacterized protein</fullName>
    </submittedName>
</protein>
<gene>
    <name evidence="1" type="ORF">NC99_26280</name>
</gene>
<dbReference type="STRING" id="1409788.NC99_26280"/>
<dbReference type="AlphaFoldDB" id="A0A0L8V7Y1"/>
<name>A0A0L8V7Y1_9BACT</name>
<dbReference type="EMBL" id="LGIA01000160">
    <property type="protein sequence ID" value="KOH44549.1"/>
    <property type="molecule type" value="Genomic_DNA"/>
</dbReference>
<dbReference type="Proteomes" id="UP000036958">
    <property type="component" value="Unassembled WGS sequence"/>
</dbReference>
<evidence type="ECO:0000313" key="1">
    <source>
        <dbReference type="EMBL" id="KOH44549.1"/>
    </source>
</evidence>
<evidence type="ECO:0000313" key="2">
    <source>
        <dbReference type="Proteomes" id="UP000036958"/>
    </source>
</evidence>
<comment type="caution">
    <text evidence="1">The sequence shown here is derived from an EMBL/GenBank/DDBJ whole genome shotgun (WGS) entry which is preliminary data.</text>
</comment>